<feature type="transmembrane region" description="Helical" evidence="1">
    <location>
        <begin position="20"/>
        <end position="39"/>
    </location>
</feature>
<protein>
    <submittedName>
        <fullName evidence="2">Uncharacterized protein involved in response to NO</fullName>
    </submittedName>
</protein>
<evidence type="ECO:0000256" key="1">
    <source>
        <dbReference type="SAM" id="Phobius"/>
    </source>
</evidence>
<keyword evidence="1" id="KW-0812">Transmembrane</keyword>
<name>A0A316GDM3_9RHOB</name>
<proteinExistence type="predicted"/>
<feature type="transmembrane region" description="Helical" evidence="1">
    <location>
        <begin position="212"/>
        <end position="231"/>
    </location>
</feature>
<feature type="transmembrane region" description="Helical" evidence="1">
    <location>
        <begin position="330"/>
        <end position="349"/>
    </location>
</feature>
<feature type="transmembrane region" description="Helical" evidence="1">
    <location>
        <begin position="300"/>
        <end position="318"/>
    </location>
</feature>
<dbReference type="EMBL" id="QGGV01000015">
    <property type="protein sequence ID" value="PWK52757.1"/>
    <property type="molecule type" value="Genomic_DNA"/>
</dbReference>
<accession>A0A316GDM3</accession>
<feature type="transmembrane region" description="Helical" evidence="1">
    <location>
        <begin position="88"/>
        <end position="108"/>
    </location>
</feature>
<comment type="caution">
    <text evidence="2">The sequence shown here is derived from an EMBL/GenBank/DDBJ whole genome shotgun (WGS) entry which is preliminary data.</text>
</comment>
<feature type="transmembrane region" description="Helical" evidence="1">
    <location>
        <begin position="143"/>
        <end position="165"/>
    </location>
</feature>
<gene>
    <name evidence="2" type="ORF">C8D95_11534</name>
</gene>
<dbReference type="AlphaFoldDB" id="A0A316GDM3"/>
<dbReference type="RefSeq" id="WP_109761167.1">
    <property type="nucleotide sequence ID" value="NZ_CP034588.1"/>
</dbReference>
<keyword evidence="1" id="KW-1133">Transmembrane helix</keyword>
<feature type="transmembrane region" description="Helical" evidence="1">
    <location>
        <begin position="237"/>
        <end position="255"/>
    </location>
</feature>
<sequence>MSKRGRYDGPALLSSGFRPFFLVSILFAAIVIPVWWFVWTGRTSLAGPFTPADWHVHEMVYGYGAAVLAGFLFTAVPNWTGRLPTRGWPLMSLLSLWFAGRISVAGLIALPASVTAAVDQSFLLAVTLMIAREIVAGRNWRNLKVLMPVALLWLLNVLFHAEAIASGTADFGRRAGMGVLIFMIMLIGGRILPSFTRNWLAARGHERLPVPFNSFDVLCLATGAVALVAWVVAADTWTYAALAFLAAGLHLVRLGRWQGTATAKSPLLLMLHLAYLFIPLGFFGTALATCGVAHPAVGPHLWGISAIGGMTCAVMMRATMGHTGRQLNAGPMLTSAFLLVVGAGAARVADPSISAHGVDGATLAVVLWTLAFAVMATVLFPWLVLPKSDTPRKANVT</sequence>
<dbReference type="InterPro" id="IPR010266">
    <property type="entry name" value="NnrS"/>
</dbReference>
<evidence type="ECO:0000313" key="3">
    <source>
        <dbReference type="Proteomes" id="UP000245390"/>
    </source>
</evidence>
<keyword evidence="1" id="KW-0472">Membrane</keyword>
<reference evidence="2 3" key="1">
    <citation type="submission" date="2018-05" db="EMBL/GenBank/DDBJ databases">
        <title>Genomic Encyclopedia of Type Strains, Phase IV (KMG-IV): sequencing the most valuable type-strain genomes for metagenomic binning, comparative biology and taxonomic classification.</title>
        <authorList>
            <person name="Goeker M."/>
        </authorList>
    </citation>
    <scope>NUCLEOTIDE SEQUENCE [LARGE SCALE GENOMIC DNA]</scope>
    <source>
        <strain evidence="2 3">DSM 103371</strain>
    </source>
</reference>
<feature type="transmembrane region" description="Helical" evidence="1">
    <location>
        <begin position="267"/>
        <end position="288"/>
    </location>
</feature>
<feature type="transmembrane region" description="Helical" evidence="1">
    <location>
        <begin position="59"/>
        <end position="76"/>
    </location>
</feature>
<feature type="transmembrane region" description="Helical" evidence="1">
    <location>
        <begin position="114"/>
        <end position="131"/>
    </location>
</feature>
<feature type="transmembrane region" description="Helical" evidence="1">
    <location>
        <begin position="171"/>
        <end position="192"/>
    </location>
</feature>
<evidence type="ECO:0000313" key="2">
    <source>
        <dbReference type="EMBL" id="PWK52757.1"/>
    </source>
</evidence>
<dbReference type="KEGG" id="salo:EF888_10920"/>
<dbReference type="Pfam" id="PF05940">
    <property type="entry name" value="NnrS"/>
    <property type="match status" value="1"/>
</dbReference>
<dbReference type="Proteomes" id="UP000245390">
    <property type="component" value="Unassembled WGS sequence"/>
</dbReference>
<organism evidence="2 3">
    <name type="scientific">Silicimonas algicola</name>
    <dbReference type="NCBI Taxonomy" id="1826607"/>
    <lineage>
        <taxon>Bacteria</taxon>
        <taxon>Pseudomonadati</taxon>
        <taxon>Pseudomonadota</taxon>
        <taxon>Alphaproteobacteria</taxon>
        <taxon>Rhodobacterales</taxon>
        <taxon>Paracoccaceae</taxon>
    </lineage>
</organism>
<dbReference type="OrthoDB" id="9770040at2"/>
<feature type="transmembrane region" description="Helical" evidence="1">
    <location>
        <begin position="361"/>
        <end position="385"/>
    </location>
</feature>
<keyword evidence="3" id="KW-1185">Reference proteome</keyword>